<organism evidence="3 4">
    <name type="scientific">Taurinivorans muris</name>
    <dbReference type="NCBI Taxonomy" id="2787751"/>
    <lineage>
        <taxon>Bacteria</taxon>
        <taxon>Pseudomonadati</taxon>
        <taxon>Thermodesulfobacteriota</taxon>
        <taxon>Desulfovibrionia</taxon>
        <taxon>Desulfovibrionales</taxon>
        <taxon>Desulfovibrionaceae</taxon>
        <taxon>Taurinivorans</taxon>
    </lineage>
</organism>
<keyword evidence="1" id="KW-0175">Coiled coil</keyword>
<evidence type="ECO:0000313" key="3">
    <source>
        <dbReference type="EMBL" id="UWX06360.1"/>
    </source>
</evidence>
<evidence type="ECO:0000313" key="4">
    <source>
        <dbReference type="Proteomes" id="UP001058120"/>
    </source>
</evidence>
<dbReference type="RefSeq" id="WP_334315965.1">
    <property type="nucleotide sequence ID" value="NZ_CP065938.1"/>
</dbReference>
<accession>A0ABY5Y2E7</accession>
<gene>
    <name evidence="3" type="ORF">JBF11_03345</name>
</gene>
<dbReference type="Pfam" id="PF18819">
    <property type="entry name" value="MuF_C"/>
    <property type="match status" value="1"/>
</dbReference>
<feature type="domain" description="Phage MuF C-terminal" evidence="2">
    <location>
        <begin position="704"/>
        <end position="803"/>
    </location>
</feature>
<protein>
    <recommendedName>
        <fullName evidence="2">Phage MuF C-terminal domain-containing protein</fullName>
    </recommendedName>
</protein>
<feature type="coiled-coil region" evidence="1">
    <location>
        <begin position="624"/>
        <end position="660"/>
    </location>
</feature>
<dbReference type="InterPro" id="IPR041131">
    <property type="entry name" value="MuF_C"/>
</dbReference>
<dbReference type="EMBL" id="CP065938">
    <property type="protein sequence ID" value="UWX06360.1"/>
    <property type="molecule type" value="Genomic_DNA"/>
</dbReference>
<evidence type="ECO:0000256" key="1">
    <source>
        <dbReference type="SAM" id="Coils"/>
    </source>
</evidence>
<proteinExistence type="predicted"/>
<name>A0ABY5Y2E7_9BACT</name>
<sequence>MSDFLSATNMQDNVQQLAQLEKHFAQLSRKPRNYVLEAGASRLGEQYQSKPKGFNTFEAAGYGLLSGLNSGKRGLQTVLNDFLTKMNYESYISEDVQKQLRNASDEAILELAASFYPDDEGARNNLINMYKGYRDAFVKQATDLFENAPKWLEKAQQTGGINEFIFDVSAGIAQLAPMVAASVATGGGTVAPFLTGLVMNYGQTLDQYRQDPLALQENAREAAMINAFLSAPLDAFGAKGIGKAFIKPKTATGHALKTWLTGAGHEGVTEYAQAYPELLAKQYAYGKFDNFEWSAIGGFLNEAFSADFQKDALYQGAVGAVAGGSLGAFGIKSEYKKQANQITRLVEAQKLAKEQPEIFKNLVGQLKNGGVDIPDIYVPASAVEALRQERSAELTDFDKQPLDVFLDEAGISHEEYGFAAASGGSLQISGENIHKAMQTSIGGRLLQNDAFSISSEFATDSMDSFLGALYQQKEKIDNLSKAVEAQQSQTQEINSDFDEYTESMLKDEAELSPEMFAEVQNVQAVLDTQFKAYNEENYLMQQIANDITESTKLTDNPYNETQSRTLASLFMANIKTEAENYNLPLLDAFNKNRPLFLGTVASKADYENIIARARQEAGLANFNKDAVERENALYQQQEAEAKLQGEIAEWENVITSLEKKPRNNILMLKQTPLAMHLVGADFKELHIAPHAFDGLYPAEKTNPEHNIHPNIDKDILKKIPQALADPVAVYQDKDNNNRFIFITDITDKKGATVVIPVDFKGNTDRAEINIILSVFAKNNKKDEPSMNWFLEQAEKLVYVNRNKDKYFWQKNKRLLKDVSAKAKGVMSAGTNSLWDVSQSLGLNIYNESDLVKLKNQYPTFYQDDNANIRGSIQQVEGAKAIIRFFTSADISTGFHEFGHYMQFAMEQKARLENAREQDIQDWKTACDFVGAKEGEAWTREQHEKFADAVLEYLHRGEAPSKNLKRVFANIARWLTKLYEKISHSGVEINPQLKEVFDRQLATEKEILAARQKLGIAETNPILSSVQERDLAFLSPEKREQFNALAQDSDIDAYSAMTEKKGRELEEHKKIWNSNAELAYQLDKDTVLLEQIIDEGGIYIDEDLREQYRESLVETHRQRPAQYNAIFTSDKSKSVDIELAAERFGFEGPGAVDSFMGHIASLPNKERFIAEYVAECTEQRIDETVYFDVGRYMSMRLVRSDS</sequence>
<reference evidence="3" key="1">
    <citation type="submission" date="2020-12" db="EMBL/GenBank/DDBJ databases">
        <title>Taurinivorans muris gen. nov., sp. nov., fundamental and realized metabolic niche of a ubiquitous sulfidogenic bacterium in the murine intestine.</title>
        <authorList>
            <person name="Ye H."/>
            <person name="Hanson B.T."/>
            <person name="Loy A."/>
        </authorList>
    </citation>
    <scope>NUCLEOTIDE SEQUENCE</scope>
    <source>
        <strain evidence="3">LT0009</strain>
    </source>
</reference>
<evidence type="ECO:0000259" key="2">
    <source>
        <dbReference type="Pfam" id="PF18819"/>
    </source>
</evidence>
<keyword evidence="4" id="KW-1185">Reference proteome</keyword>
<dbReference type="Proteomes" id="UP001058120">
    <property type="component" value="Chromosome"/>
</dbReference>